<gene>
    <name evidence="2" type="ORF">GCM10010517_01940</name>
</gene>
<proteinExistence type="predicted"/>
<organism evidence="2 3">
    <name type="scientific">Streptosporangium fragile</name>
    <dbReference type="NCBI Taxonomy" id="46186"/>
    <lineage>
        <taxon>Bacteria</taxon>
        <taxon>Bacillati</taxon>
        <taxon>Actinomycetota</taxon>
        <taxon>Actinomycetes</taxon>
        <taxon>Streptosporangiales</taxon>
        <taxon>Streptosporangiaceae</taxon>
        <taxon>Streptosporangium</taxon>
    </lineage>
</organism>
<keyword evidence="3" id="KW-1185">Reference proteome</keyword>
<protein>
    <submittedName>
        <fullName evidence="2">Uncharacterized protein</fullName>
    </submittedName>
</protein>
<evidence type="ECO:0000313" key="2">
    <source>
        <dbReference type="EMBL" id="GAA2845496.1"/>
    </source>
</evidence>
<evidence type="ECO:0000256" key="1">
    <source>
        <dbReference type="SAM" id="MobiDB-lite"/>
    </source>
</evidence>
<dbReference type="EMBL" id="BAAAVI010000001">
    <property type="protein sequence ID" value="GAA2845496.1"/>
    <property type="molecule type" value="Genomic_DNA"/>
</dbReference>
<reference evidence="2 3" key="1">
    <citation type="journal article" date="2019" name="Int. J. Syst. Evol. Microbiol.">
        <title>The Global Catalogue of Microorganisms (GCM) 10K type strain sequencing project: providing services to taxonomists for standard genome sequencing and annotation.</title>
        <authorList>
            <consortium name="The Broad Institute Genomics Platform"/>
            <consortium name="The Broad Institute Genome Sequencing Center for Infectious Disease"/>
            <person name="Wu L."/>
            <person name="Ma J."/>
        </authorList>
    </citation>
    <scope>NUCLEOTIDE SEQUENCE [LARGE SCALE GENOMIC DNA]</scope>
    <source>
        <strain evidence="2 3">JCM 6242</strain>
    </source>
</reference>
<dbReference type="RefSeq" id="WP_344966738.1">
    <property type="nucleotide sequence ID" value="NZ_BAAAVI010000001.1"/>
</dbReference>
<dbReference type="Proteomes" id="UP001500831">
    <property type="component" value="Unassembled WGS sequence"/>
</dbReference>
<evidence type="ECO:0000313" key="3">
    <source>
        <dbReference type="Proteomes" id="UP001500831"/>
    </source>
</evidence>
<sequence>MTGVWQWDGFDSIENDVRTMVTDPRWTMLPPLARAQAIALRTLATPDGGRWLFGAHARWYRQDPADGRWYLTAPPADRDFRAAAHIVQATSVIMPHLVPAGPDFTADRGSVQGFIGPDVPYEITERVRELVVRQRGRRREDFPVTGPFTRLFAEEVASPVAAIWGTLMWCAYAPAFDGNEVLLSVFGEFLARPLPGDEWVRWLPPTTLDDLVALYGERVRAGHPEAGLRLVALMADTAAVVRGDARFRPRADALLTMLDPLLRRACQDPSLAHHGDEALRHAWISRCPSHVTLPDTSPGDHFQHTLYDLVQALGFLAPKGADPRAVAASLLAADLAAFAPRAADGIYPWLDPELRHILHVVLTDPSHPLRGCWPKSGELPSALHPADRGSAAALLGAAYATGLAWCRLTGTAVPERGFATASALVHRLTHERDDPVPDAPGVSGTYPHHF</sequence>
<accession>A0ABN3VRX2</accession>
<name>A0ABN3VRX2_9ACTN</name>
<comment type="caution">
    <text evidence="2">The sequence shown here is derived from an EMBL/GenBank/DDBJ whole genome shotgun (WGS) entry which is preliminary data.</text>
</comment>
<feature type="region of interest" description="Disordered" evidence="1">
    <location>
        <begin position="430"/>
        <end position="450"/>
    </location>
</feature>